<reference evidence="2" key="1">
    <citation type="submission" date="2016-09" db="EMBL/GenBank/DDBJ databases">
        <authorList>
            <person name="Varghese N."/>
            <person name="Submissions S."/>
        </authorList>
    </citation>
    <scope>NUCLEOTIDE SEQUENCE [LARGE SCALE GENOMIC DNA]</scope>
    <source>
        <strain evidence="2">ANC 4667</strain>
    </source>
</reference>
<proteinExistence type="predicted"/>
<keyword evidence="2" id="KW-1185">Reference proteome</keyword>
<evidence type="ECO:0000313" key="1">
    <source>
        <dbReference type="EMBL" id="SDB83263.1"/>
    </source>
</evidence>
<organism evidence="1 2">
    <name type="scientific">Acinetobacter kookii</name>
    <dbReference type="NCBI Taxonomy" id="1226327"/>
    <lineage>
        <taxon>Bacteria</taxon>
        <taxon>Pseudomonadati</taxon>
        <taxon>Pseudomonadota</taxon>
        <taxon>Gammaproteobacteria</taxon>
        <taxon>Moraxellales</taxon>
        <taxon>Moraxellaceae</taxon>
        <taxon>Acinetobacter</taxon>
    </lineage>
</organism>
<dbReference type="EMBL" id="FMYO01000001">
    <property type="protein sequence ID" value="SDB83263.1"/>
    <property type="molecule type" value="Genomic_DNA"/>
</dbReference>
<accession>A0A1G6GN35</accession>
<dbReference type="RefSeq" id="WP_092818208.1">
    <property type="nucleotide sequence ID" value="NZ_BAABKJ010000007.1"/>
</dbReference>
<evidence type="ECO:0000313" key="2">
    <source>
        <dbReference type="Proteomes" id="UP000243468"/>
    </source>
</evidence>
<gene>
    <name evidence="1" type="ORF">SAMN05421732_101120</name>
</gene>
<name>A0A1G6GN35_9GAMM</name>
<sequence length="78" mass="9104">MPNINVKKLDKLIGDMVSKNQTPEKILIGYKAYGELMKDRKFFEEVVGSAMEPNKRKYKKIKIRITQDDNQLEVKCLT</sequence>
<protein>
    <submittedName>
        <fullName evidence="1">Uncharacterized protein</fullName>
    </submittedName>
</protein>
<dbReference type="Proteomes" id="UP000243468">
    <property type="component" value="Unassembled WGS sequence"/>
</dbReference>
<dbReference type="AlphaFoldDB" id="A0A1G6GN35"/>
<dbReference type="OrthoDB" id="6710883at2"/>